<comment type="caution">
    <text evidence="5">The sequence shown here is derived from an EMBL/GenBank/DDBJ whole genome shotgun (WGS) entry which is preliminary data.</text>
</comment>
<dbReference type="EMBL" id="JAADJG010000050">
    <property type="protein sequence ID" value="KAF4456621.1"/>
    <property type="molecule type" value="Genomic_DNA"/>
</dbReference>
<keyword evidence="2" id="KW-0175">Coiled coil</keyword>
<dbReference type="OrthoDB" id="10261408at2759"/>
<organism evidence="5 6">
    <name type="scientific">Fusarium austroafricanum</name>
    <dbReference type="NCBI Taxonomy" id="2364996"/>
    <lineage>
        <taxon>Eukaryota</taxon>
        <taxon>Fungi</taxon>
        <taxon>Dikarya</taxon>
        <taxon>Ascomycota</taxon>
        <taxon>Pezizomycotina</taxon>
        <taxon>Sordariomycetes</taxon>
        <taxon>Hypocreomycetidae</taxon>
        <taxon>Hypocreales</taxon>
        <taxon>Nectriaceae</taxon>
        <taxon>Fusarium</taxon>
        <taxon>Fusarium concolor species complex</taxon>
    </lineage>
</organism>
<dbReference type="PANTHER" id="PTHR47256:SF1">
    <property type="entry name" value="ZN(II)2CYS6 TRANSCRIPTION FACTOR (EUROFUNG)"/>
    <property type="match status" value="1"/>
</dbReference>
<name>A0A8H4KTU1_9HYPO</name>
<gene>
    <name evidence="5" type="ORF">F53441_1279</name>
</gene>
<evidence type="ECO:0000256" key="2">
    <source>
        <dbReference type="SAM" id="Coils"/>
    </source>
</evidence>
<evidence type="ECO:0000259" key="4">
    <source>
        <dbReference type="PROSITE" id="PS50048"/>
    </source>
</evidence>
<dbReference type="SMART" id="SM00066">
    <property type="entry name" value="GAL4"/>
    <property type="match status" value="1"/>
</dbReference>
<dbReference type="AlphaFoldDB" id="A0A8H4KTU1"/>
<dbReference type="GO" id="GO:0008270">
    <property type="term" value="F:zinc ion binding"/>
    <property type="evidence" value="ECO:0007669"/>
    <property type="project" value="InterPro"/>
</dbReference>
<protein>
    <submittedName>
        <fullName evidence="5">Conidial development protein fluffy</fullName>
    </submittedName>
</protein>
<dbReference type="SUPFAM" id="SSF57701">
    <property type="entry name" value="Zn2/Cys6 DNA-binding domain"/>
    <property type="match status" value="1"/>
</dbReference>
<dbReference type="Proteomes" id="UP000605986">
    <property type="component" value="Unassembled WGS sequence"/>
</dbReference>
<dbReference type="InterPro" id="IPR001138">
    <property type="entry name" value="Zn2Cys6_DnaBD"/>
</dbReference>
<dbReference type="GO" id="GO:0000981">
    <property type="term" value="F:DNA-binding transcription factor activity, RNA polymerase II-specific"/>
    <property type="evidence" value="ECO:0007669"/>
    <property type="project" value="InterPro"/>
</dbReference>
<dbReference type="Gene3D" id="4.10.240.10">
    <property type="entry name" value="Zn(2)-C6 fungal-type DNA-binding domain"/>
    <property type="match status" value="1"/>
</dbReference>
<dbReference type="CDD" id="cd00067">
    <property type="entry name" value="GAL4"/>
    <property type="match status" value="1"/>
</dbReference>
<keyword evidence="1" id="KW-0539">Nucleus</keyword>
<dbReference type="CDD" id="cd12148">
    <property type="entry name" value="fungal_TF_MHR"/>
    <property type="match status" value="1"/>
</dbReference>
<dbReference type="Pfam" id="PF00172">
    <property type="entry name" value="Zn_clus"/>
    <property type="match status" value="1"/>
</dbReference>
<proteinExistence type="predicted"/>
<feature type="coiled-coil region" evidence="2">
    <location>
        <begin position="77"/>
        <end position="104"/>
    </location>
</feature>
<evidence type="ECO:0000313" key="5">
    <source>
        <dbReference type="EMBL" id="KAF4456621.1"/>
    </source>
</evidence>
<sequence length="691" mass="78029">MASDFKKILPAPRRQPGDDDAPSAPIVKKRRVHTRIACNRCRSMKISCDGGQPSCSRCSQRGNTCVYEPSSKEVGRRIELENQITQLQDRLKQHEDVIQHLRSAPEQDAITIVRRLKSTPDLETVLSSIRSSITPQRPSDIKTARATLPFTQSSLEFELAVLHGNAYPAMLDIDTSTIDVNNIFKRRANDVLPYESTNALLRSYDTLDVKLSSNIPTKGLISGLPSPLRGITSRRNSPVPGPLPERVYCDRRLGHVPFNHWTRVPISDEYASSLLSVYFENEHAIIGTFDIDPFLDDLVDCSGQFCSSFLVSSLLCLASSCFSSLDPRAFPLVTAFLGEAEALWKAERSSDSVVNISALITFAVVTMMQGKDNISLELFADGRHMAERMCLIGVRHTAQLSEKFHQLPPKSLRASAHAAWSCYTWLSVHASYYKGEPIAFPPVLPMPGLSSDATANNWDAYPQAEYLGHSFPEWCKLWTIAQEIQALYYRKDSTPLQEVIPYAFVESKYQKLLRWADNLMRGMTRKDEKFPHVSVLHSPKAVFNASMRQLQRIVLDYTTNYDPRFYNFILNGAILHIFHTTLENRDTLGWRFNVALGMGWMKEIFIRFPIIGKVAQAYMAIGMGSGMISSKEAREFMQDLQQRGRHKDMDDITALCIVDFEVAMSSSQDGRAQDLAQRFEELALFDEFIEI</sequence>
<evidence type="ECO:0000313" key="6">
    <source>
        <dbReference type="Proteomes" id="UP000605986"/>
    </source>
</evidence>
<dbReference type="InterPro" id="IPR053187">
    <property type="entry name" value="Notoamide_regulator"/>
</dbReference>
<dbReference type="PROSITE" id="PS50048">
    <property type="entry name" value="ZN2_CY6_FUNGAL_2"/>
    <property type="match status" value="1"/>
</dbReference>
<evidence type="ECO:0000256" key="3">
    <source>
        <dbReference type="SAM" id="MobiDB-lite"/>
    </source>
</evidence>
<dbReference type="PANTHER" id="PTHR47256">
    <property type="entry name" value="ZN(II)2CYS6 TRANSCRIPTION FACTOR (EUROFUNG)-RELATED"/>
    <property type="match status" value="1"/>
</dbReference>
<evidence type="ECO:0000256" key="1">
    <source>
        <dbReference type="ARBA" id="ARBA00023242"/>
    </source>
</evidence>
<dbReference type="PROSITE" id="PS00463">
    <property type="entry name" value="ZN2_CY6_FUNGAL_1"/>
    <property type="match status" value="1"/>
</dbReference>
<dbReference type="InterPro" id="IPR036864">
    <property type="entry name" value="Zn2-C6_fun-type_DNA-bd_sf"/>
</dbReference>
<keyword evidence="6" id="KW-1185">Reference proteome</keyword>
<reference evidence="5" key="1">
    <citation type="submission" date="2020-01" db="EMBL/GenBank/DDBJ databases">
        <title>Identification and distribution of gene clusters putatively required for synthesis of sphingolipid metabolism inhibitors in phylogenetically diverse species of the filamentous fungus Fusarium.</title>
        <authorList>
            <person name="Kim H.-S."/>
            <person name="Busman M."/>
            <person name="Brown D.W."/>
            <person name="Divon H."/>
            <person name="Uhlig S."/>
            <person name="Proctor R.H."/>
        </authorList>
    </citation>
    <scope>NUCLEOTIDE SEQUENCE</scope>
    <source>
        <strain evidence="5">NRRL 53441</strain>
    </source>
</reference>
<feature type="region of interest" description="Disordered" evidence="3">
    <location>
        <begin position="1"/>
        <end position="25"/>
    </location>
</feature>
<accession>A0A8H4KTU1</accession>
<feature type="domain" description="Zn(2)-C6 fungal-type" evidence="4">
    <location>
        <begin position="37"/>
        <end position="67"/>
    </location>
</feature>